<evidence type="ECO:0000313" key="1">
    <source>
        <dbReference type="EMBL" id="KAE8972804.1"/>
    </source>
</evidence>
<dbReference type="AlphaFoldDB" id="A0A6A3HX33"/>
<dbReference type="Proteomes" id="UP000437068">
    <property type="component" value="Unassembled WGS sequence"/>
</dbReference>
<protein>
    <recommendedName>
        <fullName evidence="5">Pectate lyase domain-containing protein</fullName>
    </recommendedName>
</protein>
<dbReference type="SUPFAM" id="SSF51126">
    <property type="entry name" value="Pectin lyase-like"/>
    <property type="match status" value="1"/>
</dbReference>
<dbReference type="EMBL" id="QXFW01003131">
    <property type="protein sequence ID" value="KAE8972804.1"/>
    <property type="molecule type" value="Genomic_DNA"/>
</dbReference>
<proteinExistence type="predicted"/>
<reference evidence="1 4" key="1">
    <citation type="submission" date="2018-09" db="EMBL/GenBank/DDBJ databases">
        <title>Genomic investigation of the strawberry pathogen Phytophthora fragariae indicates pathogenicity is determined by transcriptional variation in three key races.</title>
        <authorList>
            <person name="Adams T.M."/>
            <person name="Armitage A.D."/>
            <person name="Sobczyk M.K."/>
            <person name="Bates H.J."/>
            <person name="Dunwell J.M."/>
            <person name="Nellist C.F."/>
            <person name="Harrison R.J."/>
        </authorList>
    </citation>
    <scope>NUCLEOTIDE SEQUENCE [LARGE SCALE GENOMIC DNA]</scope>
    <source>
        <strain evidence="2 3">A4</strain>
        <strain evidence="1 4">SCRP245</strain>
    </source>
</reference>
<dbReference type="EMBL" id="QXGE01003274">
    <property type="protein sequence ID" value="KAE9276008.1"/>
    <property type="molecule type" value="Genomic_DNA"/>
</dbReference>
<gene>
    <name evidence="2" type="ORF">PF001_g26334</name>
    <name evidence="1" type="ORF">PF011_g25505</name>
</gene>
<name>A0A6A3HX33_9STRA</name>
<organism evidence="1 4">
    <name type="scientific">Phytophthora fragariae</name>
    <dbReference type="NCBI Taxonomy" id="53985"/>
    <lineage>
        <taxon>Eukaryota</taxon>
        <taxon>Sar</taxon>
        <taxon>Stramenopiles</taxon>
        <taxon>Oomycota</taxon>
        <taxon>Peronosporomycetes</taxon>
        <taxon>Peronosporales</taxon>
        <taxon>Peronosporaceae</taxon>
        <taxon>Phytophthora</taxon>
    </lineage>
</organism>
<evidence type="ECO:0000313" key="2">
    <source>
        <dbReference type="EMBL" id="KAE9276008.1"/>
    </source>
</evidence>
<comment type="caution">
    <text evidence="1">The sequence shown here is derived from an EMBL/GenBank/DDBJ whole genome shotgun (WGS) entry which is preliminary data.</text>
</comment>
<evidence type="ECO:0008006" key="5">
    <source>
        <dbReference type="Google" id="ProtNLM"/>
    </source>
</evidence>
<accession>A0A6A3HX33</accession>
<evidence type="ECO:0000313" key="4">
    <source>
        <dbReference type="Proteomes" id="UP000460718"/>
    </source>
</evidence>
<dbReference type="Proteomes" id="UP000460718">
    <property type="component" value="Unassembled WGS sequence"/>
</dbReference>
<dbReference type="Gene3D" id="2.160.20.10">
    <property type="entry name" value="Single-stranded right-handed beta-helix, Pectin lyase-like"/>
    <property type="match status" value="1"/>
</dbReference>
<dbReference type="InterPro" id="IPR011050">
    <property type="entry name" value="Pectin_lyase_fold/virulence"/>
</dbReference>
<dbReference type="InterPro" id="IPR012334">
    <property type="entry name" value="Pectin_lyas_fold"/>
</dbReference>
<evidence type="ECO:0000313" key="3">
    <source>
        <dbReference type="Proteomes" id="UP000437068"/>
    </source>
</evidence>
<sequence>MYDLAGNSNPLIASLAVSSSKTLRNLGTSGTITDKDCLNGNNNVVIIQNILITQLNPHHSLGGGAI</sequence>